<feature type="transmembrane region" description="Helical" evidence="1">
    <location>
        <begin position="168"/>
        <end position="191"/>
    </location>
</feature>
<dbReference type="Proteomes" id="UP000024635">
    <property type="component" value="Unassembled WGS sequence"/>
</dbReference>
<reference evidence="3" key="1">
    <citation type="journal article" date="2015" name="Nat. Genet.">
        <title>The genome and transcriptome of the zoonotic hookworm Ancylostoma ceylanicum identify infection-specific gene families.</title>
        <authorList>
            <person name="Schwarz E.M."/>
            <person name="Hu Y."/>
            <person name="Antoshechkin I."/>
            <person name="Miller M.M."/>
            <person name="Sternberg P.W."/>
            <person name="Aroian R.V."/>
        </authorList>
    </citation>
    <scope>NUCLEOTIDE SEQUENCE</scope>
    <source>
        <strain evidence="3">HY135</strain>
    </source>
</reference>
<feature type="transmembrane region" description="Helical" evidence="1">
    <location>
        <begin position="88"/>
        <end position="112"/>
    </location>
</feature>
<dbReference type="OrthoDB" id="5873245at2759"/>
<feature type="transmembrane region" description="Helical" evidence="1">
    <location>
        <begin position="218"/>
        <end position="235"/>
    </location>
</feature>
<sequence length="357" mass="40564">MIVVKLRNISGGILAREMQEANHGVQNDTPIFVLSKIVSIASNRTHGATNKALGVTFITYGIIVEVLYVIDMFVMCKKKYRQLACYKIMIALGIYDMASISINSLLTGYFWIAGANYCTNPTLIFIAGSFVIGLWCGSCMNCFVLVINRLLDVWSKIHMKRVFGGYRAYLTLMIPLGYGMYFFLFTQPLFFNSDQAGWYFYTFTPNHSIEEFLSFPHIANNLLVVVTTCLLYVQYCRILLRVSKGSTWISFAQKSSFFQCTCICMINFACAMIFVYMEFFQPPACFVYLGHITWQLGNGFPAFVYILLNRTIQKEVLLLLRFRKPVKPPPTVLVTSSSANKRTVLIMASSAAKAFHW</sequence>
<evidence type="ECO:0000313" key="2">
    <source>
        <dbReference type="EMBL" id="EYC27271.1"/>
    </source>
</evidence>
<protein>
    <recommendedName>
        <fullName evidence="4">7TM GPCR serpentine receptor class x (Srx) domain-containing protein</fullName>
    </recommendedName>
</protein>
<feature type="transmembrane region" description="Helical" evidence="1">
    <location>
        <begin position="124"/>
        <end position="147"/>
    </location>
</feature>
<feature type="transmembrane region" description="Helical" evidence="1">
    <location>
        <begin position="256"/>
        <end position="276"/>
    </location>
</feature>
<dbReference type="InterPro" id="IPR019425">
    <property type="entry name" value="7TM_GPCR_serpentine_rcpt_Srt"/>
</dbReference>
<dbReference type="SUPFAM" id="SSF81321">
    <property type="entry name" value="Family A G protein-coupled receptor-like"/>
    <property type="match status" value="1"/>
</dbReference>
<dbReference type="EMBL" id="JARK01001345">
    <property type="protein sequence ID" value="EYC27271.1"/>
    <property type="molecule type" value="Genomic_DNA"/>
</dbReference>
<proteinExistence type="predicted"/>
<dbReference type="STRING" id="53326.A0A016VIZ3"/>
<keyword evidence="1" id="KW-0812">Transmembrane</keyword>
<feature type="transmembrane region" description="Helical" evidence="1">
    <location>
        <begin position="288"/>
        <end position="308"/>
    </location>
</feature>
<evidence type="ECO:0008006" key="4">
    <source>
        <dbReference type="Google" id="ProtNLM"/>
    </source>
</evidence>
<dbReference type="AlphaFoldDB" id="A0A016VIZ3"/>
<dbReference type="PANTHER" id="PTHR23021">
    <property type="entry name" value="SERPENTINE RECEPTOR, CLASS T"/>
    <property type="match status" value="1"/>
</dbReference>
<keyword evidence="1" id="KW-0472">Membrane</keyword>
<gene>
    <name evidence="2" type="primary">Acey_s0009.g620</name>
    <name evidence="2" type="ORF">Y032_0009g620</name>
</gene>
<dbReference type="Pfam" id="PF10321">
    <property type="entry name" value="7TM_GPCR_Srt"/>
    <property type="match status" value="1"/>
</dbReference>
<dbReference type="Gene3D" id="1.20.1070.10">
    <property type="entry name" value="Rhodopsin 7-helix transmembrane proteins"/>
    <property type="match status" value="1"/>
</dbReference>
<accession>A0A016VIZ3</accession>
<organism evidence="2 3">
    <name type="scientific">Ancylostoma ceylanicum</name>
    <dbReference type="NCBI Taxonomy" id="53326"/>
    <lineage>
        <taxon>Eukaryota</taxon>
        <taxon>Metazoa</taxon>
        <taxon>Ecdysozoa</taxon>
        <taxon>Nematoda</taxon>
        <taxon>Chromadorea</taxon>
        <taxon>Rhabditida</taxon>
        <taxon>Rhabditina</taxon>
        <taxon>Rhabditomorpha</taxon>
        <taxon>Strongyloidea</taxon>
        <taxon>Ancylostomatidae</taxon>
        <taxon>Ancylostomatinae</taxon>
        <taxon>Ancylostoma</taxon>
    </lineage>
</organism>
<keyword evidence="1" id="KW-1133">Transmembrane helix</keyword>
<keyword evidence="3" id="KW-1185">Reference proteome</keyword>
<comment type="caution">
    <text evidence="2">The sequence shown here is derived from an EMBL/GenBank/DDBJ whole genome shotgun (WGS) entry which is preliminary data.</text>
</comment>
<name>A0A016VIZ3_9BILA</name>
<evidence type="ECO:0000313" key="3">
    <source>
        <dbReference type="Proteomes" id="UP000024635"/>
    </source>
</evidence>
<dbReference type="PANTHER" id="PTHR23021:SF11">
    <property type="entry name" value="SERPENTINE RECEPTOR, CLASS T"/>
    <property type="match status" value="1"/>
</dbReference>
<evidence type="ECO:0000256" key="1">
    <source>
        <dbReference type="SAM" id="Phobius"/>
    </source>
</evidence>
<feature type="transmembrane region" description="Helical" evidence="1">
    <location>
        <begin position="52"/>
        <end position="76"/>
    </location>
</feature>